<feature type="binding site" description="axial binding residue" evidence="12">
    <location>
        <position position="444"/>
    </location>
    <ligand>
        <name>heme</name>
        <dbReference type="ChEBI" id="CHEBI:30413"/>
    </ligand>
    <ligandPart>
        <name>Fe</name>
        <dbReference type="ChEBI" id="CHEBI:18248"/>
    </ligandPart>
</feature>
<keyword evidence="14" id="KW-1185">Reference proteome</keyword>
<name>A0A8J6CQ93_9ROSI</name>
<keyword evidence="5" id="KW-0812">Transmembrane</keyword>
<dbReference type="SUPFAM" id="SSF48264">
    <property type="entry name" value="Cytochrome P450"/>
    <property type="match status" value="2"/>
</dbReference>
<evidence type="ECO:0000256" key="11">
    <source>
        <dbReference type="ARBA" id="ARBA00023136"/>
    </source>
</evidence>
<keyword evidence="11" id="KW-0472">Membrane</keyword>
<evidence type="ECO:0000256" key="3">
    <source>
        <dbReference type="ARBA" id="ARBA00010617"/>
    </source>
</evidence>
<keyword evidence="6 12" id="KW-0479">Metal-binding</keyword>
<keyword evidence="4 12" id="KW-0349">Heme</keyword>
<evidence type="ECO:0000256" key="2">
    <source>
        <dbReference type="ARBA" id="ARBA00004167"/>
    </source>
</evidence>
<dbReference type="PANTHER" id="PTHR47955:SF22">
    <property type="entry name" value="CYTOCHROME P450 83B1-LIKE"/>
    <property type="match status" value="1"/>
</dbReference>
<comment type="subcellular location">
    <subcellularLocation>
        <location evidence="2">Membrane</location>
        <topology evidence="2">Single-pass membrane protein</topology>
    </subcellularLocation>
</comment>
<dbReference type="InterPro" id="IPR017972">
    <property type="entry name" value="Cyt_P450_CS"/>
</dbReference>
<dbReference type="GO" id="GO:0016020">
    <property type="term" value="C:membrane"/>
    <property type="evidence" value="ECO:0007669"/>
    <property type="project" value="UniProtKB-SubCell"/>
</dbReference>
<evidence type="ECO:0000256" key="9">
    <source>
        <dbReference type="ARBA" id="ARBA00023004"/>
    </source>
</evidence>
<organism evidence="13 14">
    <name type="scientific">Gossypium anomalum</name>
    <dbReference type="NCBI Taxonomy" id="47600"/>
    <lineage>
        <taxon>Eukaryota</taxon>
        <taxon>Viridiplantae</taxon>
        <taxon>Streptophyta</taxon>
        <taxon>Embryophyta</taxon>
        <taxon>Tracheophyta</taxon>
        <taxon>Spermatophyta</taxon>
        <taxon>Magnoliopsida</taxon>
        <taxon>eudicotyledons</taxon>
        <taxon>Gunneridae</taxon>
        <taxon>Pentapetalae</taxon>
        <taxon>rosids</taxon>
        <taxon>malvids</taxon>
        <taxon>Malvales</taxon>
        <taxon>Malvaceae</taxon>
        <taxon>Malvoideae</taxon>
        <taxon>Gossypium</taxon>
    </lineage>
</organism>
<evidence type="ECO:0000256" key="5">
    <source>
        <dbReference type="ARBA" id="ARBA00022692"/>
    </source>
</evidence>
<proteinExistence type="inferred from homology"/>
<dbReference type="InterPro" id="IPR002401">
    <property type="entry name" value="Cyt_P450_E_grp-I"/>
</dbReference>
<dbReference type="PRINTS" id="PR00463">
    <property type="entry name" value="EP450I"/>
</dbReference>
<keyword evidence="9 12" id="KW-0408">Iron</keyword>
<dbReference type="InterPro" id="IPR001128">
    <property type="entry name" value="Cyt_P450"/>
</dbReference>
<evidence type="ECO:0000256" key="7">
    <source>
        <dbReference type="ARBA" id="ARBA00022989"/>
    </source>
</evidence>
<keyword evidence="10" id="KW-0503">Monooxygenase</keyword>
<dbReference type="PROSITE" id="PS00086">
    <property type="entry name" value="CYTOCHROME_P450"/>
    <property type="match status" value="2"/>
</dbReference>
<dbReference type="GO" id="GO:0004497">
    <property type="term" value="F:monooxygenase activity"/>
    <property type="evidence" value="ECO:0007669"/>
    <property type="project" value="UniProtKB-KW"/>
</dbReference>
<sequence>MAIALFMSILLLALPFLLFVLLKHRVSNNGSFSRLPPGPPSLPFIGHLHLLMSDNSLPHLFLYKLSQKYGPLMFLRFGFRPTLVVSSAKMAEEVMKTHDLDFCSRPNLCAAGKFSYNSSDLSYSPYNDYWRVMRKICVVHLFSRVKKYRPTREDEVSRLIEKICQLSVDSKPINLSEAVMCLSNSIICRIGFCKRYDEEGAEKSRFSRLLKETEALFSNLSFSDYFPFMGWVDRFTGFLSRLEKAFKEVDTFIQELIDEHLDPNKLKSEQEDIVDVLLRIKTNHDLPFDLTIDHIKAILMDVFIAGTDTSAATVIWVMNFLMKNPKCLKKTQAEVRDLIREKGFVNEDEVQNLTYLKAVIKETFRLQATVPLLVPRETLRKCSIGGYEVPTKTLVFVNAWAIGRDPEAWENPEEFCPERFIGSSIDYKGLNFELIPFGAGRRVCPGMRMGIAVVELALANLLYKFDWEMPNGISKEDIDFDVVPVKQNKQIAKELYKWTLPLMSQTGACVVHNGNSTVYALPFFLFNPLKRSIRTNGNLNVVLPLPPGPPGLPLIGHLHMLMFDNSVPHIFLYKLSQKYGPLVFLRFGFKPTLVVSSAKMAEAVMKTHDLDFCSRPNLCGARKLSYNALDLTFSPYSDYWREMRKLCVVHLFSRVQNYRPIREDEVAFVVQKICRLSVDSKPVNLSEAMMCLSSSIICRVAFGKRYDEEGAERSRFDGLLKESEAMLSCFSFSDYFPFMGWVDRFTGFLTRLQKISNELDTFYQQLINEHLDPNRQKPEQEDILDVLLRIQKDHDFPFDLTIDHIKAILMVDVFIAGTDTTAATAIWAMSFLMKNTKCLKKTQAEVRDLIGKKGFVNEDDVQNFTYLKAVIKETFRLQAIAPLLVPRETLRKCSIGGYEVPTKTLVYVNAWAIGRDPEAWENPEEFYPERFIGSFIDFKGLNFELIPFGAGRRVCPGMHMGVAAVELALANLLYKFDWEMLPEMNKEDIDFDVVPGLTTHKKNDLILMAMKIRE</sequence>
<keyword evidence="8" id="KW-0560">Oxidoreductase</keyword>
<dbReference type="PRINTS" id="PR00385">
    <property type="entry name" value="P450"/>
</dbReference>
<keyword evidence="7" id="KW-1133">Transmembrane helix</keyword>
<dbReference type="CDD" id="cd11072">
    <property type="entry name" value="CYP71-like"/>
    <property type="match status" value="2"/>
</dbReference>
<evidence type="ECO:0000256" key="4">
    <source>
        <dbReference type="ARBA" id="ARBA00022617"/>
    </source>
</evidence>
<dbReference type="Pfam" id="PF00067">
    <property type="entry name" value="p450"/>
    <property type="match status" value="2"/>
</dbReference>
<evidence type="ECO:0000256" key="1">
    <source>
        <dbReference type="ARBA" id="ARBA00001971"/>
    </source>
</evidence>
<evidence type="ECO:0000313" key="14">
    <source>
        <dbReference type="Proteomes" id="UP000701853"/>
    </source>
</evidence>
<dbReference type="GO" id="GO:0005506">
    <property type="term" value="F:iron ion binding"/>
    <property type="evidence" value="ECO:0007669"/>
    <property type="project" value="InterPro"/>
</dbReference>
<evidence type="ECO:0000313" key="13">
    <source>
        <dbReference type="EMBL" id="KAG8480654.1"/>
    </source>
</evidence>
<protein>
    <recommendedName>
        <fullName evidence="15">Cytochrome P450</fullName>
    </recommendedName>
</protein>
<evidence type="ECO:0000256" key="8">
    <source>
        <dbReference type="ARBA" id="ARBA00023002"/>
    </source>
</evidence>
<reference evidence="13 14" key="1">
    <citation type="journal article" date="2021" name="bioRxiv">
        <title>The Gossypium anomalum genome as a resource for cotton improvement and evolutionary analysis of hybrid incompatibility.</title>
        <authorList>
            <person name="Grover C.E."/>
            <person name="Yuan D."/>
            <person name="Arick M.A."/>
            <person name="Miller E.R."/>
            <person name="Hu G."/>
            <person name="Peterson D.G."/>
            <person name="Wendel J.F."/>
            <person name="Udall J.A."/>
        </authorList>
    </citation>
    <scope>NUCLEOTIDE SEQUENCE [LARGE SCALE GENOMIC DNA]</scope>
    <source>
        <strain evidence="13">JFW-Udall</strain>
        <tissue evidence="13">Leaf</tissue>
    </source>
</reference>
<evidence type="ECO:0000256" key="12">
    <source>
        <dbReference type="PIRSR" id="PIRSR602401-1"/>
    </source>
</evidence>
<dbReference type="AlphaFoldDB" id="A0A8J6CQ93"/>
<dbReference type="GO" id="GO:0016705">
    <property type="term" value="F:oxidoreductase activity, acting on paired donors, with incorporation or reduction of molecular oxygen"/>
    <property type="evidence" value="ECO:0007669"/>
    <property type="project" value="InterPro"/>
</dbReference>
<dbReference type="Gene3D" id="1.10.630.10">
    <property type="entry name" value="Cytochrome P450"/>
    <property type="match status" value="2"/>
</dbReference>
<comment type="caution">
    <text evidence="13">The sequence shown here is derived from an EMBL/GenBank/DDBJ whole genome shotgun (WGS) entry which is preliminary data.</text>
</comment>
<evidence type="ECO:0000256" key="10">
    <source>
        <dbReference type="ARBA" id="ARBA00023033"/>
    </source>
</evidence>
<comment type="similarity">
    <text evidence="3">Belongs to the cytochrome P450 family.</text>
</comment>
<evidence type="ECO:0008006" key="15">
    <source>
        <dbReference type="Google" id="ProtNLM"/>
    </source>
</evidence>
<dbReference type="Proteomes" id="UP000701853">
    <property type="component" value="Chromosome 10"/>
</dbReference>
<dbReference type="EMBL" id="JAHUZN010000010">
    <property type="protein sequence ID" value="KAG8480654.1"/>
    <property type="molecule type" value="Genomic_DNA"/>
</dbReference>
<evidence type="ECO:0000256" key="6">
    <source>
        <dbReference type="ARBA" id="ARBA00022723"/>
    </source>
</evidence>
<comment type="cofactor">
    <cofactor evidence="1 12">
        <name>heme</name>
        <dbReference type="ChEBI" id="CHEBI:30413"/>
    </cofactor>
</comment>
<gene>
    <name evidence="13" type="ORF">CXB51_025234</name>
</gene>
<dbReference type="OrthoDB" id="1470350at2759"/>
<dbReference type="InterPro" id="IPR036396">
    <property type="entry name" value="Cyt_P450_sf"/>
</dbReference>
<dbReference type="FunFam" id="1.10.630.10:FF:000011">
    <property type="entry name" value="Cytochrome P450 83B1"/>
    <property type="match status" value="2"/>
</dbReference>
<dbReference type="PANTHER" id="PTHR47955">
    <property type="entry name" value="CYTOCHROME P450 FAMILY 71 PROTEIN"/>
    <property type="match status" value="1"/>
</dbReference>
<accession>A0A8J6CQ93</accession>
<dbReference type="GO" id="GO:0020037">
    <property type="term" value="F:heme binding"/>
    <property type="evidence" value="ECO:0007669"/>
    <property type="project" value="InterPro"/>
</dbReference>